<dbReference type="Proteomes" id="UP000006548">
    <property type="component" value="Chromosome 3"/>
</dbReference>
<dbReference type="AlphaFoldDB" id="A0A1I9LQA8"/>
<accession>A0A1I9LQA8</accession>
<reference evidence="2 3" key="1">
    <citation type="journal article" date="2000" name="Nature">
        <title>Sequence and analysis of chromosome 3 of the plant Arabidopsis thaliana.</title>
        <authorList>
            <consortium name="European Union Chromosome 3 Arabidopsis Sequencing Consortium"/>
            <consortium name="Institute for Genomic Research"/>
            <consortium name="Kazusa DNA Research Institute"/>
            <person name="Salanoubat M."/>
            <person name="Lemcke K."/>
            <person name="Rieger M."/>
            <person name="Ansorge W."/>
            <person name="Unseld M."/>
            <person name="Fartmann B."/>
            <person name="Valle G."/>
            <person name="Blocker H."/>
            <person name="Perez-Alonso M."/>
            <person name="Obermaier B."/>
            <person name="Delseny M."/>
            <person name="Boutry M."/>
            <person name="Grivell L.A."/>
            <person name="Mache R."/>
            <person name="Puigdomenech P."/>
            <person name="De Simone V."/>
            <person name="Choisne N."/>
            <person name="Artiguenave F."/>
            <person name="Robert C."/>
            <person name="Brottier P."/>
            <person name="Wincker P."/>
            <person name="Cattolico L."/>
            <person name="Weissenbach J."/>
            <person name="Saurin W."/>
            <person name="Quetier F."/>
            <person name="Schafer M."/>
            <person name="Muller-Auer S."/>
            <person name="Gabel C."/>
            <person name="Fuchs M."/>
            <person name="Benes V."/>
            <person name="Wurmbach E."/>
            <person name="Drzonek H."/>
            <person name="Erfle H."/>
            <person name="Jordan N."/>
            <person name="Bangert S."/>
            <person name="Wiedelmann R."/>
            <person name="Kranz H."/>
            <person name="Voss H."/>
            <person name="Holland R."/>
            <person name="Brandt P."/>
            <person name="Nyakatura G."/>
            <person name="Vezzi A."/>
            <person name="D'Angelo M."/>
            <person name="Pallavicini A."/>
            <person name="Toppo S."/>
            <person name="Simionati B."/>
            <person name="Conrad A."/>
            <person name="Hornischer K."/>
            <person name="Kauer G."/>
            <person name="Lohnert T.H."/>
            <person name="Nordsiek G."/>
            <person name="Reichelt J."/>
            <person name="Scharfe M."/>
            <person name="Schon O."/>
            <person name="Bargues M."/>
            <person name="Terol J."/>
            <person name="Climent J."/>
            <person name="Navarro P."/>
            <person name="Collado C."/>
            <person name="Perez-Perez A."/>
            <person name="Ottenwalder B."/>
            <person name="Duchemin D."/>
            <person name="Cooke R."/>
            <person name="Laudie M."/>
            <person name="Berger-Llauro C."/>
            <person name="Purnelle B."/>
            <person name="Masuy D."/>
            <person name="de Haan M."/>
            <person name="Maarse A.C."/>
            <person name="Alcaraz J.P."/>
            <person name="Cottet A."/>
            <person name="Casacuberta E."/>
            <person name="Monfort A."/>
            <person name="Argiriou A."/>
            <person name="flores M."/>
            <person name="Liguori R."/>
            <person name="Vitale D."/>
            <person name="Mannhaupt G."/>
            <person name="Haase D."/>
            <person name="Schoof H."/>
            <person name="Rudd S."/>
            <person name="Zaccaria P."/>
            <person name="Mewes H.W."/>
            <person name="Mayer K.F."/>
            <person name="Kaul S."/>
            <person name="Town C.D."/>
            <person name="Koo H.L."/>
            <person name="Tallon L.J."/>
            <person name="Jenkins J."/>
            <person name="Rooney T."/>
            <person name="Rizzo M."/>
            <person name="Walts A."/>
            <person name="Utterback T."/>
            <person name="Fujii C.Y."/>
            <person name="Shea T.P."/>
            <person name="Creasy T.H."/>
            <person name="Haas B."/>
            <person name="Maiti R."/>
            <person name="Wu D."/>
            <person name="Peterson J."/>
            <person name="Van Aken S."/>
            <person name="Pai G."/>
            <person name="Militscher J."/>
            <person name="Sellers P."/>
            <person name="Gill J.E."/>
            <person name="Feldblyum T.V."/>
            <person name="Preuss D."/>
            <person name="Lin X."/>
            <person name="Nierman W.C."/>
            <person name="Salzberg S.L."/>
            <person name="White O."/>
            <person name="Venter J.C."/>
            <person name="Fraser C.M."/>
            <person name="Kaneko T."/>
            <person name="Nakamura Y."/>
            <person name="Sato S."/>
            <person name="Kato T."/>
            <person name="Asamizu E."/>
            <person name="Sasamoto S."/>
            <person name="Kimura T."/>
            <person name="Idesawa K."/>
            <person name="Kawashima K."/>
            <person name="Kishida Y."/>
            <person name="Kiyokawa C."/>
            <person name="Kohara M."/>
            <person name="Matsumoto M."/>
            <person name="Matsuno A."/>
            <person name="Muraki A."/>
            <person name="Nakayama S."/>
            <person name="Nakazaki N."/>
            <person name="Shinpo S."/>
            <person name="Takeuchi C."/>
            <person name="Wada T."/>
            <person name="Watanabe A."/>
            <person name="Yamada M."/>
            <person name="Yasuda M."/>
            <person name="Tabata S."/>
        </authorList>
    </citation>
    <scope>NUCLEOTIDE SEQUENCE [LARGE SCALE GENOMIC DNA]</scope>
    <source>
        <strain evidence="3">cv. Columbia</strain>
    </source>
</reference>
<evidence type="ECO:0000313" key="3">
    <source>
        <dbReference type="Proteomes" id="UP000006548"/>
    </source>
</evidence>
<dbReference type="EMBL" id="CP002686">
    <property type="protein sequence ID" value="ANM64766.1"/>
    <property type="molecule type" value="Genomic_DNA"/>
</dbReference>
<gene>
    <name evidence="1 2" type="ordered locus">At3g46735</name>
</gene>
<organism evidence="2 3">
    <name type="scientific">Arabidopsis thaliana</name>
    <name type="common">Mouse-ear cress</name>
    <dbReference type="NCBI Taxonomy" id="3702"/>
    <lineage>
        <taxon>Eukaryota</taxon>
        <taxon>Viridiplantae</taxon>
        <taxon>Streptophyta</taxon>
        <taxon>Embryophyta</taxon>
        <taxon>Tracheophyta</taxon>
        <taxon>Spermatophyta</taxon>
        <taxon>Magnoliopsida</taxon>
        <taxon>eudicotyledons</taxon>
        <taxon>Gunneridae</taxon>
        <taxon>Pentapetalae</taxon>
        <taxon>rosids</taxon>
        <taxon>malvids</taxon>
        <taxon>Brassicales</taxon>
        <taxon>Brassicaceae</taxon>
        <taxon>Camelineae</taxon>
        <taxon>Arabidopsis</taxon>
    </lineage>
</organism>
<dbReference type="GeneID" id="28719385"/>
<name>A0A1I9LQA8_ARATH</name>
<keyword evidence="3" id="KW-1185">Reference proteome</keyword>
<dbReference type="Araport" id="AT3G46735"/>
<protein>
    <submittedName>
        <fullName evidence="2">Uncharacterized protein</fullName>
    </submittedName>
</protein>
<reference evidence="3" key="2">
    <citation type="journal article" date="2017" name="Plant J.">
        <title>Araport11: a complete reannotation of the Arabidopsis thaliana reference genome.</title>
        <authorList>
            <person name="Cheng C.Y."/>
            <person name="Krishnakumar V."/>
            <person name="Chan A.P."/>
            <person name="Thibaud-Nissen F."/>
            <person name="Schobel S."/>
            <person name="Town C.D."/>
        </authorList>
    </citation>
    <scope>GENOME REANNOTATION</scope>
    <source>
        <strain evidence="3">cv. Columbia</strain>
    </source>
</reference>
<dbReference type="RefSeq" id="NP_001326772.1">
    <property type="nucleotide sequence ID" value="NM_001339275.1"/>
</dbReference>
<sequence>MVMLSSSSPTRLDPIHRLLPPYNFFPLEDRKGPRTAIKSSLHIPRVVKLPGKWSTSKLPHSNICNILSSRLIEASYTKSLPLASYIQDSSLQGVQNILDIIGDI</sequence>
<evidence type="ECO:0000313" key="2">
    <source>
        <dbReference type="EMBL" id="ANM64766.1"/>
    </source>
</evidence>
<proteinExistence type="predicted"/>
<evidence type="ECO:0000313" key="1">
    <source>
        <dbReference type="Araport" id="AT3G46735"/>
    </source>
</evidence>
<dbReference type="TAIR" id="AT3G46735"/>